<feature type="compositionally biased region" description="Gly residues" evidence="1">
    <location>
        <begin position="91"/>
        <end position="102"/>
    </location>
</feature>
<sequence length="520" mass="54006">GGSYARGSPRLGAPPPPRKRVRSPERERSRRTGCGTRRKPGVDLGGGRPRVATDAAADAGRRARPAPPPRAGGERRCHRSAPARVGRSRRGGGPPRSGGGAAGPPRHRRPVADRGAPGRSGDGGSGERPEPAADAAPRGVVPGRDGARPSPRGVDERRCGRRSCPRGDGGRAGDPRGDRGCEWPAVGGGGDGERWRAWPRGRTRDVRRRLAPRGSAERRGQAAAGTGGCGSEGAGTAGRRAGCRGSGGGPGARRRDAAPGTRPGRGVGRFPRPARRRSRRPRRSRGNSWVGQRRLIPRRRRVARARAVGPAAAPGTVRNGPRRDGARWLAGGDRRRARRAGRGPRGRVAGSSPGVRAAGGEGGESDRRTAGLDGGVGTGGRTAAFARCRPPGPLSRRPPRDGDAGGAGCPVRPPARRRRVPAALRLVGQLRSRRFRGGCPRRAAATRSPGDASADAARVPGDGRIPRRSGLTTPYPSQHARLSAASNLRSHRLRSRGCGDADAAPPGAAGRRVAAGATWM</sequence>
<feature type="compositionally biased region" description="Low complexity" evidence="1">
    <location>
        <begin position="49"/>
        <end position="58"/>
    </location>
</feature>
<feature type="compositionally biased region" description="Basic residues" evidence="1">
    <location>
        <begin position="295"/>
        <end position="304"/>
    </location>
</feature>
<feature type="non-terminal residue" evidence="2">
    <location>
        <position position="1"/>
    </location>
</feature>
<dbReference type="AlphaFoldDB" id="A0A6J4U9V5"/>
<evidence type="ECO:0000313" key="2">
    <source>
        <dbReference type="EMBL" id="CAA9544922.1"/>
    </source>
</evidence>
<feature type="non-terminal residue" evidence="2">
    <location>
        <position position="520"/>
    </location>
</feature>
<evidence type="ECO:0000256" key="1">
    <source>
        <dbReference type="SAM" id="MobiDB-lite"/>
    </source>
</evidence>
<gene>
    <name evidence="2" type="ORF">AVDCRST_MAG19-372</name>
</gene>
<feature type="compositionally biased region" description="Low complexity" evidence="1">
    <location>
        <begin position="500"/>
        <end position="520"/>
    </location>
</feature>
<feature type="region of interest" description="Disordered" evidence="1">
    <location>
        <begin position="437"/>
        <end position="520"/>
    </location>
</feature>
<organism evidence="2">
    <name type="scientific">uncultured Thermomicrobiales bacterium</name>
    <dbReference type="NCBI Taxonomy" id="1645740"/>
    <lineage>
        <taxon>Bacteria</taxon>
        <taxon>Pseudomonadati</taxon>
        <taxon>Thermomicrobiota</taxon>
        <taxon>Thermomicrobia</taxon>
        <taxon>Thermomicrobiales</taxon>
        <taxon>environmental samples</taxon>
    </lineage>
</organism>
<feature type="compositionally biased region" description="Gly residues" evidence="1">
    <location>
        <begin position="225"/>
        <end position="236"/>
    </location>
</feature>
<proteinExistence type="predicted"/>
<feature type="compositionally biased region" description="Low complexity" evidence="1">
    <location>
        <begin position="258"/>
        <end position="271"/>
    </location>
</feature>
<name>A0A6J4U9V5_9BACT</name>
<dbReference type="EMBL" id="CADCWL010000011">
    <property type="protein sequence ID" value="CAA9544922.1"/>
    <property type="molecule type" value="Genomic_DNA"/>
</dbReference>
<feature type="compositionally biased region" description="Basic residues" evidence="1">
    <location>
        <begin position="197"/>
        <end position="211"/>
    </location>
</feature>
<accession>A0A6J4U9V5</accession>
<feature type="compositionally biased region" description="Basic residues" evidence="1">
    <location>
        <begin position="76"/>
        <end position="90"/>
    </location>
</feature>
<feature type="compositionally biased region" description="Low complexity" evidence="1">
    <location>
        <begin position="305"/>
        <end position="318"/>
    </location>
</feature>
<feature type="compositionally biased region" description="Basic residues" evidence="1">
    <location>
        <begin position="335"/>
        <end position="345"/>
    </location>
</feature>
<feature type="compositionally biased region" description="Basic residues" evidence="1">
    <location>
        <begin position="272"/>
        <end position="285"/>
    </location>
</feature>
<feature type="compositionally biased region" description="Basic and acidic residues" evidence="1">
    <location>
        <begin position="168"/>
        <end position="181"/>
    </location>
</feature>
<protein>
    <submittedName>
        <fullName evidence="2">Uncharacterized protein</fullName>
    </submittedName>
</protein>
<reference evidence="2" key="1">
    <citation type="submission" date="2020-02" db="EMBL/GenBank/DDBJ databases">
        <authorList>
            <person name="Meier V. D."/>
        </authorList>
    </citation>
    <scope>NUCLEOTIDE SEQUENCE</scope>
    <source>
        <strain evidence="2">AVDCRST_MAG19</strain>
    </source>
</reference>
<feature type="region of interest" description="Disordered" evidence="1">
    <location>
        <begin position="1"/>
        <end position="421"/>
    </location>
</feature>